<organism evidence="2 3">
    <name type="scientific">Nocardioides donggukensis</name>
    <dbReference type="NCBI Taxonomy" id="2774019"/>
    <lineage>
        <taxon>Bacteria</taxon>
        <taxon>Bacillati</taxon>
        <taxon>Actinomycetota</taxon>
        <taxon>Actinomycetes</taxon>
        <taxon>Propionibacteriales</taxon>
        <taxon>Nocardioidaceae</taxon>
        <taxon>Nocardioides</taxon>
    </lineage>
</organism>
<dbReference type="EMBL" id="JACYXZ010000002">
    <property type="protein sequence ID" value="MBD8869304.1"/>
    <property type="molecule type" value="Genomic_DNA"/>
</dbReference>
<feature type="region of interest" description="Disordered" evidence="1">
    <location>
        <begin position="339"/>
        <end position="363"/>
    </location>
</feature>
<proteinExistence type="predicted"/>
<evidence type="ECO:0000313" key="2">
    <source>
        <dbReference type="EMBL" id="MBD8869304.1"/>
    </source>
</evidence>
<dbReference type="Proteomes" id="UP000616839">
    <property type="component" value="Unassembled WGS sequence"/>
</dbReference>
<dbReference type="RefSeq" id="WP_192141903.1">
    <property type="nucleotide sequence ID" value="NZ_JACYXZ010000002.1"/>
</dbReference>
<comment type="caution">
    <text evidence="2">The sequence shown here is derived from an EMBL/GenBank/DDBJ whole genome shotgun (WGS) entry which is preliminary data.</text>
</comment>
<reference evidence="2" key="1">
    <citation type="submission" date="2020-09" db="EMBL/GenBank/DDBJ databases">
        <title>Nocardioides sp. strain MJB4 16S ribosomal RNA gene Genome sequencing and assembly.</title>
        <authorList>
            <person name="Kim I."/>
        </authorList>
    </citation>
    <scope>NUCLEOTIDE SEQUENCE</scope>
    <source>
        <strain evidence="2">MJB4</strain>
    </source>
</reference>
<evidence type="ECO:0000313" key="3">
    <source>
        <dbReference type="Proteomes" id="UP000616839"/>
    </source>
</evidence>
<dbReference type="AlphaFoldDB" id="A0A927K2U3"/>
<gene>
    <name evidence="2" type="ORF">IE331_06680</name>
</gene>
<protein>
    <submittedName>
        <fullName evidence="2">Uncharacterized protein</fullName>
    </submittedName>
</protein>
<evidence type="ECO:0000256" key="1">
    <source>
        <dbReference type="SAM" id="MobiDB-lite"/>
    </source>
</evidence>
<keyword evidence="3" id="KW-1185">Reference proteome</keyword>
<accession>A0A927K2U3</accession>
<sequence length="510" mass="56425">MSLAERAEMAEIVDAALDNLRPRAVIPPHLIREAELAATREVASRWVQRQVDAGQSTLRAARDEVSIGRFRTPLADEYSRWAGSIRWAGELAQSLIVLAELAVRLHDPDSLQGFVRGLGLAMQGLTLQQLEALTHPEREMLLQAWNEVTAAIEDRDSDRLVELQGYFGTEVASILVPEVGPALRSGGLVLRGASGYRATHAAELAMDDALRQLDGEIARGARQLDEDIARNIRQFDEDLAHHAGSLDQVTHGTVSGGGGAPGSMLDLMRHGPGGTNGPATVEWIEAVGRVDPPAPRPQGRGYALARLVDSWGDRVRWVPADRGGALVEVTMRYLPEQRTTRAARHEPTSRAHRQRREAEAQSTLQYDSGHVRPAIMDGIAEAITSFPQHRRMNQATYRAIEARVRRIVEAMPDAGSGVAVHDRSVLANIKFRYDSREALRRRTPDEFVVTIRFEGRTQGRLRVYNDQRGSTIRFEEWNPHARVQDPLTGATVPANELYGVQGADRLLQQE</sequence>
<name>A0A927K2U3_9ACTN</name>